<dbReference type="Gene3D" id="1.10.150.240">
    <property type="entry name" value="Putative phosphatase, domain 2"/>
    <property type="match status" value="1"/>
</dbReference>
<protein>
    <submittedName>
        <fullName evidence="1">CbbY/CbbZ/GpH/YieH family hydrolase</fullName>
    </submittedName>
</protein>
<dbReference type="SFLD" id="SFLDF00035">
    <property type="entry name" value="phosphoglycolate_phosphatase"/>
    <property type="match status" value="1"/>
</dbReference>
<dbReference type="GO" id="GO:0016787">
    <property type="term" value="F:hydrolase activity"/>
    <property type="evidence" value="ECO:0007669"/>
    <property type="project" value="UniProtKB-KW"/>
</dbReference>
<dbReference type="InterPro" id="IPR036412">
    <property type="entry name" value="HAD-like_sf"/>
</dbReference>
<dbReference type="Proteomes" id="UP000007886">
    <property type="component" value="Chromosome"/>
</dbReference>
<dbReference type="NCBIfam" id="TIGR01509">
    <property type="entry name" value="HAD-SF-IA-v3"/>
    <property type="match status" value="1"/>
</dbReference>
<dbReference type="AlphaFoldDB" id="A0AAI8QAU4"/>
<gene>
    <name evidence="1" type="primary">cbbY</name>
    <name evidence="1" type="ORF">S23_14340</name>
</gene>
<accession>A0AAI8QAU4</accession>
<dbReference type="InterPro" id="IPR044999">
    <property type="entry name" value="CbbY-like"/>
</dbReference>
<sequence>MVARHRDVMGGASIMQAGAATIARSGAAELIRRAAALIFDVDGTLAETEELHRQAFNEAFIRHGLDWHWDRAIYRELLRVTGGKERIRAYQDRLRIDLPLSDADVAALHRVKTARYTELIETGCCSLRPGVTDLLMAAKARGQRLAIATTTSHGNIDALLARALGSHWAADFDAIVAGDDVRHKKPAPDVYLEVLARLKLDAPDCIAIEDSANGLIAASGANIPVLITRSMFFRDDDFSGAQVVLNDLSELALETKSEKQPHAQ</sequence>
<dbReference type="CDD" id="cd07528">
    <property type="entry name" value="HAD_CbbY-like"/>
    <property type="match status" value="1"/>
</dbReference>
<reference evidence="1 2" key="1">
    <citation type="journal article" date="2012" name="Microbes Environ.">
        <title>Complete genome sequence of Bradyrhizobium sp. S23321: insights into symbiosis evolution in soil oligotrophs.</title>
        <authorList>
            <person name="Okubo T."/>
            <person name="Tsukui T."/>
            <person name="Maita H."/>
            <person name="Okamoto S."/>
            <person name="Oshima K."/>
            <person name="Fujisawa T."/>
            <person name="Saito A."/>
            <person name="Futamata H."/>
            <person name="Hattori R."/>
            <person name="Shimomura Y."/>
            <person name="Haruta S."/>
            <person name="Morimoto S."/>
            <person name="Wang Y."/>
            <person name="Sakai Y."/>
            <person name="Hattori M."/>
            <person name="Aizawa S."/>
            <person name="Nagashima K.V.P."/>
            <person name="Masuda S."/>
            <person name="Hattori T."/>
            <person name="Yamashita A."/>
            <person name="Bao Z."/>
            <person name="Hayatsu M."/>
            <person name="Kajiya-Kanegae H."/>
            <person name="Yoshinaga I."/>
            <person name="Sakamoto K."/>
            <person name="Toyota K."/>
            <person name="Nakao M."/>
            <person name="Kohara M."/>
            <person name="Anda M."/>
            <person name="Niwa R."/>
            <person name="Jung-Hwan P."/>
            <person name="Sameshima-Saito R."/>
            <person name="Tokuda S."/>
            <person name="Yamamoto S."/>
            <person name="Yamamoto S."/>
            <person name="Yokoyama T."/>
            <person name="Akutsu T."/>
            <person name="Nakamura Y."/>
            <person name="Nakahira-Yanaka Y."/>
            <person name="Takada Hoshino Y."/>
            <person name="Hirakawa H."/>
            <person name="Mitsui H."/>
            <person name="Terasawa K."/>
            <person name="Itakura M."/>
            <person name="Sato S."/>
            <person name="Ikeda-Ohtsubo W."/>
            <person name="Sakakura N."/>
            <person name="Kaminuma E."/>
            <person name="Minamisawa K."/>
        </authorList>
    </citation>
    <scope>NUCLEOTIDE SEQUENCE [LARGE SCALE GENOMIC DNA]</scope>
    <source>
        <strain evidence="1 2">S23321</strain>
    </source>
</reference>
<dbReference type="SFLD" id="SFLDG01135">
    <property type="entry name" value="C1.5.6:_HAD__Beta-PGM__Phospha"/>
    <property type="match status" value="1"/>
</dbReference>
<proteinExistence type="predicted"/>
<dbReference type="InterPro" id="IPR006439">
    <property type="entry name" value="HAD-SF_hydro_IA"/>
</dbReference>
<dbReference type="PRINTS" id="PR00413">
    <property type="entry name" value="HADHALOGNASE"/>
</dbReference>
<dbReference type="SUPFAM" id="SSF56784">
    <property type="entry name" value="HAD-like"/>
    <property type="match status" value="1"/>
</dbReference>
<name>A0AAI8QAU4_9BRAD</name>
<keyword evidence="1" id="KW-0378">Hydrolase</keyword>
<keyword evidence="2" id="KW-1185">Reference proteome</keyword>
<dbReference type="Pfam" id="PF00702">
    <property type="entry name" value="Hydrolase"/>
    <property type="match status" value="1"/>
</dbReference>
<dbReference type="InterPro" id="IPR023198">
    <property type="entry name" value="PGP-like_dom2"/>
</dbReference>
<dbReference type="Gene3D" id="3.40.50.1000">
    <property type="entry name" value="HAD superfamily/HAD-like"/>
    <property type="match status" value="1"/>
</dbReference>
<dbReference type="InterPro" id="IPR023214">
    <property type="entry name" value="HAD_sf"/>
</dbReference>
<dbReference type="EMBL" id="AP012279">
    <property type="protein sequence ID" value="BAL74651.1"/>
    <property type="molecule type" value="Genomic_DNA"/>
</dbReference>
<evidence type="ECO:0000313" key="2">
    <source>
        <dbReference type="Proteomes" id="UP000007886"/>
    </source>
</evidence>
<dbReference type="KEGG" id="brs:S23_14340"/>
<dbReference type="SFLD" id="SFLDG01129">
    <property type="entry name" value="C1.5:_HAD__Beta-PGM__Phosphata"/>
    <property type="match status" value="1"/>
</dbReference>
<evidence type="ECO:0000313" key="1">
    <source>
        <dbReference type="EMBL" id="BAL74651.1"/>
    </source>
</evidence>
<dbReference type="PANTHER" id="PTHR42896:SF2">
    <property type="entry name" value="CBBY-LIKE PROTEIN"/>
    <property type="match status" value="1"/>
</dbReference>
<dbReference type="SFLD" id="SFLDS00003">
    <property type="entry name" value="Haloacid_Dehalogenase"/>
    <property type="match status" value="1"/>
</dbReference>
<organism evidence="1 2">
    <name type="scientific">Bradyrhizobium cosmicum</name>
    <dbReference type="NCBI Taxonomy" id="1404864"/>
    <lineage>
        <taxon>Bacteria</taxon>
        <taxon>Pseudomonadati</taxon>
        <taxon>Pseudomonadota</taxon>
        <taxon>Alphaproteobacteria</taxon>
        <taxon>Hyphomicrobiales</taxon>
        <taxon>Nitrobacteraceae</taxon>
        <taxon>Bradyrhizobium</taxon>
    </lineage>
</organism>
<dbReference type="PANTHER" id="PTHR42896">
    <property type="entry name" value="XYLULOSE-1,5-BISPHOSPHATE (XUBP) PHOSPHATASE"/>
    <property type="match status" value="1"/>
</dbReference>